<name>A0A931N5L4_9NOCA</name>
<reference evidence="1" key="1">
    <citation type="submission" date="2020-11" db="EMBL/GenBank/DDBJ databases">
        <title>Nocardia NEAU-351.nov., a novel actinomycete isolated from the cow dung.</title>
        <authorList>
            <person name="Zhang X."/>
        </authorList>
    </citation>
    <scope>NUCLEOTIDE SEQUENCE</scope>
    <source>
        <strain evidence="1">NEAU-351</strain>
    </source>
</reference>
<gene>
    <name evidence="1" type="ORF">IT779_26570</name>
</gene>
<evidence type="ECO:0000313" key="2">
    <source>
        <dbReference type="Proteomes" id="UP000655751"/>
    </source>
</evidence>
<keyword evidence="2" id="KW-1185">Reference proteome</keyword>
<proteinExistence type="predicted"/>
<organism evidence="1 2">
    <name type="scientific">Nocardia bovistercoris</name>
    <dbReference type="NCBI Taxonomy" id="2785916"/>
    <lineage>
        <taxon>Bacteria</taxon>
        <taxon>Bacillati</taxon>
        <taxon>Actinomycetota</taxon>
        <taxon>Actinomycetes</taxon>
        <taxon>Mycobacteriales</taxon>
        <taxon>Nocardiaceae</taxon>
        <taxon>Nocardia</taxon>
    </lineage>
</organism>
<dbReference type="EMBL" id="JADMLG010000012">
    <property type="protein sequence ID" value="MBH0779842.1"/>
    <property type="molecule type" value="Genomic_DNA"/>
</dbReference>
<accession>A0A931N5L4</accession>
<evidence type="ECO:0000313" key="1">
    <source>
        <dbReference type="EMBL" id="MBH0779842.1"/>
    </source>
</evidence>
<dbReference type="Proteomes" id="UP000655751">
    <property type="component" value="Unassembled WGS sequence"/>
</dbReference>
<sequence>MRTPPLPVPELPSPWHGEALSRTPSRVELAVRDDDGHTATVRLQRCTVGRLRDAYPVAANDVDLEITDVDSAAVRAELLGAVIAAIHSADPRCRRVVVPFPAAAADDIAAAREVGLHPVVEVDVPGGELALLVAVPAWVRAGDEEADRVPGA</sequence>
<dbReference type="AlphaFoldDB" id="A0A931N5L4"/>
<dbReference type="RefSeq" id="WP_196152148.1">
    <property type="nucleotide sequence ID" value="NZ_JADMLG010000012.1"/>
</dbReference>
<protein>
    <submittedName>
        <fullName evidence="1">Uncharacterized protein</fullName>
    </submittedName>
</protein>
<comment type="caution">
    <text evidence="1">The sequence shown here is derived from an EMBL/GenBank/DDBJ whole genome shotgun (WGS) entry which is preliminary data.</text>
</comment>